<evidence type="ECO:0000256" key="7">
    <source>
        <dbReference type="SAM" id="MobiDB-lite"/>
    </source>
</evidence>
<accession>A0AAN8VAU4</accession>
<feature type="domain" description="U-box" evidence="8">
    <location>
        <begin position="270"/>
        <end position="344"/>
    </location>
</feature>
<dbReference type="InterPro" id="IPR011989">
    <property type="entry name" value="ARM-like"/>
</dbReference>
<dbReference type="InterPro" id="IPR045210">
    <property type="entry name" value="RING-Ubox_PUB"/>
</dbReference>
<dbReference type="SMART" id="SM00185">
    <property type="entry name" value="ARM"/>
    <property type="match status" value="4"/>
</dbReference>
<evidence type="ECO:0000256" key="1">
    <source>
        <dbReference type="ARBA" id="ARBA00000900"/>
    </source>
</evidence>
<keyword evidence="10" id="KW-1185">Reference proteome</keyword>
<organism evidence="9 10">
    <name type="scientific">Dillenia turbinata</name>
    <dbReference type="NCBI Taxonomy" id="194707"/>
    <lineage>
        <taxon>Eukaryota</taxon>
        <taxon>Viridiplantae</taxon>
        <taxon>Streptophyta</taxon>
        <taxon>Embryophyta</taxon>
        <taxon>Tracheophyta</taxon>
        <taxon>Spermatophyta</taxon>
        <taxon>Magnoliopsida</taxon>
        <taxon>eudicotyledons</taxon>
        <taxon>Gunneridae</taxon>
        <taxon>Pentapetalae</taxon>
        <taxon>Dilleniales</taxon>
        <taxon>Dilleniaceae</taxon>
        <taxon>Dillenia</taxon>
    </lineage>
</organism>
<keyword evidence="5" id="KW-0677">Repeat</keyword>
<evidence type="ECO:0000313" key="10">
    <source>
        <dbReference type="Proteomes" id="UP001370490"/>
    </source>
</evidence>
<dbReference type="EMBL" id="JBAMMX010000017">
    <property type="protein sequence ID" value="KAK6924373.1"/>
    <property type="molecule type" value="Genomic_DNA"/>
</dbReference>
<dbReference type="Pfam" id="PF04564">
    <property type="entry name" value="U-box"/>
    <property type="match status" value="1"/>
</dbReference>
<reference evidence="9 10" key="1">
    <citation type="submission" date="2023-12" db="EMBL/GenBank/DDBJ databases">
        <title>A high-quality genome assembly for Dillenia turbinata (Dilleniales).</title>
        <authorList>
            <person name="Chanderbali A."/>
        </authorList>
    </citation>
    <scope>NUCLEOTIDE SEQUENCE [LARGE SCALE GENOMIC DNA]</scope>
    <source>
        <strain evidence="9">LSX21</strain>
        <tissue evidence="9">Leaf</tissue>
    </source>
</reference>
<dbReference type="InterPro" id="IPR000225">
    <property type="entry name" value="Armadillo"/>
</dbReference>
<dbReference type="PANTHER" id="PTHR23315">
    <property type="entry name" value="U BOX DOMAIN-CONTAINING"/>
    <property type="match status" value="1"/>
</dbReference>
<dbReference type="GO" id="GO:0061630">
    <property type="term" value="F:ubiquitin protein ligase activity"/>
    <property type="evidence" value="ECO:0007669"/>
    <property type="project" value="UniProtKB-EC"/>
</dbReference>
<keyword evidence="4" id="KW-0808">Transferase</keyword>
<dbReference type="PANTHER" id="PTHR23315:SF240">
    <property type="entry name" value="U-BOX DOMAIN-CONTAINING PROTEIN 5"/>
    <property type="match status" value="1"/>
</dbReference>
<dbReference type="InterPro" id="IPR013083">
    <property type="entry name" value="Znf_RING/FYVE/PHD"/>
</dbReference>
<evidence type="ECO:0000256" key="6">
    <source>
        <dbReference type="ARBA" id="ARBA00022786"/>
    </source>
</evidence>
<proteinExistence type="predicted"/>
<name>A0AAN8VAU4_9MAGN</name>
<sequence length="756" mass="83367">PWIPPFWMGTDVSEPATLPYPSAIKVHRLMCLELMKLVERISMVFPEIEAARPRCSSGIEVLCSLSLALDKAKSLLQQCSESSKLYLAMTGDAILSRCERLRASLERSLSQIQSMVPVALAVEISGIINDLRSATFSLESSEEEAGKVLRSLLGDASASDPVESSLIESLRFAAVRLQITSSKDLVTEKRSIKKLIDKVHDSDQKKKKILRYLLYLLKKYDVPAEQTENGHENSVLFGNSYISAYRQSEVKTRSRFAQDEAKTDTLSKSVPPEEFVCPISMKLMYDPVVITSGQTFERIWIQKWLDEGHDTCPKTKIKLADQSLTPNTAMKDLISKWCRDHGVPISDPSIKPARLEPWENSSTSISSLGSSLNDIRLHFDVSSVSLGSLDTSYGSDSLRVKTMVSSGLIPVKTTDSSNGHQSYSEIPETGPALLSGLEALPWDSQCKAVEDVMNHLYYNDDACQSMSLENFVEPLLQFLRDACNPDRHDLKAQKTGVQLLLAFLYKSRSGVSFLDDGAFSLFASFLDSELLEEALGIMELLSSHWYCRHKIAASGALTSILKIIDTQTIKFQEPAIKVLGNMSLSSEICPAIVALDCIPKLVPLLGDDCLAAYCIDVLKNLCGIEEARVSIAETSGCVASIAELLDNDSQEVQEHALAVLLSLCSQRVQYCQLVMEEGLNVIPSLVMISSNGNDTGKASAVELLRLLRNVDFKDFQVTPSTGVVALRDSCEFPDDKRPSSKPSGFFGKLLPFSRKK</sequence>
<dbReference type="InterPro" id="IPR016024">
    <property type="entry name" value="ARM-type_fold"/>
</dbReference>
<evidence type="ECO:0000256" key="2">
    <source>
        <dbReference type="ARBA" id="ARBA00004906"/>
    </source>
</evidence>
<dbReference type="SUPFAM" id="SSF48371">
    <property type="entry name" value="ARM repeat"/>
    <property type="match status" value="1"/>
</dbReference>
<keyword evidence="6" id="KW-0833">Ubl conjugation pathway</keyword>
<dbReference type="AlphaFoldDB" id="A0AAN8VAU4"/>
<dbReference type="Proteomes" id="UP001370490">
    <property type="component" value="Unassembled WGS sequence"/>
</dbReference>
<dbReference type="GO" id="GO:0016567">
    <property type="term" value="P:protein ubiquitination"/>
    <property type="evidence" value="ECO:0007669"/>
    <property type="project" value="InterPro"/>
</dbReference>
<comment type="pathway">
    <text evidence="2">Protein modification; protein ubiquitination.</text>
</comment>
<comment type="caution">
    <text evidence="9">The sequence shown here is derived from an EMBL/GenBank/DDBJ whole genome shotgun (WGS) entry which is preliminary data.</text>
</comment>
<dbReference type="Pfam" id="PF25598">
    <property type="entry name" value="ARM_PUB"/>
    <property type="match status" value="1"/>
</dbReference>
<evidence type="ECO:0000256" key="5">
    <source>
        <dbReference type="ARBA" id="ARBA00022737"/>
    </source>
</evidence>
<gene>
    <name evidence="9" type="ORF">RJ641_010573</name>
</gene>
<dbReference type="SMART" id="SM00504">
    <property type="entry name" value="Ubox"/>
    <property type="match status" value="1"/>
</dbReference>
<evidence type="ECO:0000256" key="3">
    <source>
        <dbReference type="ARBA" id="ARBA00012483"/>
    </source>
</evidence>
<dbReference type="EC" id="2.3.2.27" evidence="3"/>
<dbReference type="CDD" id="cd16664">
    <property type="entry name" value="RING-Ubox_PUB"/>
    <property type="match status" value="1"/>
</dbReference>
<evidence type="ECO:0000259" key="8">
    <source>
        <dbReference type="PROSITE" id="PS51698"/>
    </source>
</evidence>
<dbReference type="InterPro" id="IPR003613">
    <property type="entry name" value="Ubox_domain"/>
</dbReference>
<dbReference type="InterPro" id="IPR058678">
    <property type="entry name" value="ARM_PUB"/>
</dbReference>
<evidence type="ECO:0000256" key="4">
    <source>
        <dbReference type="ARBA" id="ARBA00022679"/>
    </source>
</evidence>
<dbReference type="PROSITE" id="PS51698">
    <property type="entry name" value="U_BOX"/>
    <property type="match status" value="1"/>
</dbReference>
<dbReference type="Gene3D" id="1.25.10.10">
    <property type="entry name" value="Leucine-rich Repeat Variant"/>
    <property type="match status" value="1"/>
</dbReference>
<protein>
    <recommendedName>
        <fullName evidence="3">RING-type E3 ubiquitin transferase</fullName>
        <ecNumber evidence="3">2.3.2.27</ecNumber>
    </recommendedName>
</protein>
<dbReference type="Gene3D" id="3.30.40.10">
    <property type="entry name" value="Zinc/RING finger domain, C3HC4 (zinc finger)"/>
    <property type="match status" value="1"/>
</dbReference>
<evidence type="ECO:0000313" key="9">
    <source>
        <dbReference type="EMBL" id="KAK6924373.1"/>
    </source>
</evidence>
<feature type="region of interest" description="Disordered" evidence="7">
    <location>
        <begin position="733"/>
        <end position="756"/>
    </location>
</feature>
<feature type="non-terminal residue" evidence="9">
    <location>
        <position position="1"/>
    </location>
</feature>
<comment type="catalytic activity">
    <reaction evidence="1">
        <text>S-ubiquitinyl-[E2 ubiquitin-conjugating enzyme]-L-cysteine + [acceptor protein]-L-lysine = [E2 ubiquitin-conjugating enzyme]-L-cysteine + N(6)-ubiquitinyl-[acceptor protein]-L-lysine.</text>
        <dbReference type="EC" id="2.3.2.27"/>
    </reaction>
</comment>
<dbReference type="SUPFAM" id="SSF57850">
    <property type="entry name" value="RING/U-box"/>
    <property type="match status" value="1"/>
</dbReference>